<dbReference type="KEGG" id="oat:OAN307_c09140"/>
<dbReference type="eggNOG" id="COG0647">
    <property type="taxonomic scope" value="Bacteria"/>
</dbReference>
<dbReference type="EMBL" id="CP003740">
    <property type="protein sequence ID" value="AGI66635.1"/>
    <property type="molecule type" value="Genomic_DNA"/>
</dbReference>
<dbReference type="GO" id="GO:0016791">
    <property type="term" value="F:phosphatase activity"/>
    <property type="evidence" value="ECO:0007669"/>
    <property type="project" value="TreeGrafter"/>
</dbReference>
<dbReference type="Proteomes" id="UP000005307">
    <property type="component" value="Chromosome"/>
</dbReference>
<sequence length="294" mass="32308">MQTTESIFNRYEEVSERFPSVAAQPETMDITSLLDITDDVDAFVFDAFGVLNVGETMIPGADRRLDQLRKRGCEIRILTNAASYDRAGAIDKFKRLGLTLADDEIITSREAVLLHISDGHWGVIAAASDSLSDLPASSSRLEDAPKIYKAVDYFLFLSTAGWTAGRQGLLMAAMQDRPRPLLIGNADLAAPRDGGFSIEPGHYGHLLADKFPEHVRFFGKPFPEVYDLVEASLPDVPSQRIAMCGDTLHTDILGAAARGWRTVLVTQDGLFAGHDTDGFSMQSKLFADWRLGRI</sequence>
<dbReference type="AlphaFoldDB" id="M9RA57"/>
<dbReference type="GO" id="GO:0005737">
    <property type="term" value="C:cytoplasm"/>
    <property type="evidence" value="ECO:0007669"/>
    <property type="project" value="TreeGrafter"/>
</dbReference>
<evidence type="ECO:0000313" key="2">
    <source>
        <dbReference type="Proteomes" id="UP000005307"/>
    </source>
</evidence>
<accession>M9RA57</accession>
<dbReference type="PANTHER" id="PTHR19288:SF90">
    <property type="entry name" value="OS08G0542600 PROTEIN"/>
    <property type="match status" value="1"/>
</dbReference>
<dbReference type="STRING" id="391626.OAN307_c09140"/>
<organism evidence="1 2">
    <name type="scientific">Octadecabacter antarcticus 307</name>
    <dbReference type="NCBI Taxonomy" id="391626"/>
    <lineage>
        <taxon>Bacteria</taxon>
        <taxon>Pseudomonadati</taxon>
        <taxon>Pseudomonadota</taxon>
        <taxon>Alphaproteobacteria</taxon>
        <taxon>Rhodobacterales</taxon>
        <taxon>Roseobacteraceae</taxon>
        <taxon>Octadecabacter</taxon>
    </lineage>
</organism>
<dbReference type="Gene3D" id="3.40.50.1000">
    <property type="entry name" value="HAD superfamily/HAD-like"/>
    <property type="match status" value="2"/>
</dbReference>
<gene>
    <name evidence="1" type="ORF">OAN307_c09140</name>
</gene>
<dbReference type="OrthoDB" id="148966at2"/>
<proteinExistence type="predicted"/>
<dbReference type="InterPro" id="IPR023214">
    <property type="entry name" value="HAD_sf"/>
</dbReference>
<name>M9RA57_9RHOB</name>
<dbReference type="RefSeq" id="WP_015498678.1">
    <property type="nucleotide sequence ID" value="NC_020911.1"/>
</dbReference>
<reference evidence="1 2" key="1">
    <citation type="journal article" date="2013" name="PLoS ONE">
        <title>Poles Apart: Arctic and Antarctic Octadecabacter strains Share High Genome Plasticity and a New Type of Xanthorhodopsin.</title>
        <authorList>
            <person name="Vollmers J."/>
            <person name="Voget S."/>
            <person name="Dietrich S."/>
            <person name="Gollnow K."/>
            <person name="Smits M."/>
            <person name="Meyer K."/>
            <person name="Brinkhoff T."/>
            <person name="Simon M."/>
            <person name="Daniel R."/>
        </authorList>
    </citation>
    <scope>NUCLEOTIDE SEQUENCE [LARGE SCALE GENOMIC DNA]</scope>
    <source>
        <strain evidence="1 2">307</strain>
    </source>
</reference>
<dbReference type="Pfam" id="PF13344">
    <property type="entry name" value="Hydrolase_6"/>
    <property type="match status" value="1"/>
</dbReference>
<dbReference type="Pfam" id="PF13242">
    <property type="entry name" value="Hydrolase_like"/>
    <property type="match status" value="1"/>
</dbReference>
<protein>
    <submittedName>
        <fullName evidence="1">Putative HAD-like hydrolase</fullName>
    </submittedName>
</protein>
<keyword evidence="2" id="KW-1185">Reference proteome</keyword>
<keyword evidence="1" id="KW-0378">Hydrolase</keyword>
<dbReference type="PANTHER" id="PTHR19288">
    <property type="entry name" value="4-NITROPHENYLPHOSPHATASE-RELATED"/>
    <property type="match status" value="1"/>
</dbReference>
<evidence type="ECO:0000313" key="1">
    <source>
        <dbReference type="EMBL" id="AGI66635.1"/>
    </source>
</evidence>
<dbReference type="InterPro" id="IPR006357">
    <property type="entry name" value="HAD-SF_hydro_IIA"/>
</dbReference>
<dbReference type="HOGENOM" id="CLU_043473_2_1_5"/>
<dbReference type="SUPFAM" id="SSF56784">
    <property type="entry name" value="HAD-like"/>
    <property type="match status" value="1"/>
</dbReference>
<dbReference type="InterPro" id="IPR036412">
    <property type="entry name" value="HAD-like_sf"/>
</dbReference>